<dbReference type="AlphaFoldDB" id="A0AAP6JE67"/>
<name>A0AAP6JE67_9GAMM</name>
<dbReference type="GO" id="GO:0004180">
    <property type="term" value="F:carboxypeptidase activity"/>
    <property type="evidence" value="ECO:0007669"/>
    <property type="project" value="UniProtKB-KW"/>
</dbReference>
<proteinExistence type="predicted"/>
<protein>
    <submittedName>
        <fullName evidence="1">Carboxypeptidase-like regulatory domain-containing protein</fullName>
    </submittedName>
</protein>
<comment type="caution">
    <text evidence="1">The sequence shown here is derived from an EMBL/GenBank/DDBJ whole genome shotgun (WGS) entry which is preliminary data.</text>
</comment>
<dbReference type="EMBL" id="JAYGII010000008">
    <property type="protein sequence ID" value="MEA5445345.1"/>
    <property type="molecule type" value="Genomic_DNA"/>
</dbReference>
<dbReference type="Proteomes" id="UP001302316">
    <property type="component" value="Unassembled WGS sequence"/>
</dbReference>
<keyword evidence="2" id="KW-1185">Reference proteome</keyword>
<keyword evidence="1" id="KW-0378">Hydrolase</keyword>
<dbReference type="RefSeq" id="WP_346050974.1">
    <property type="nucleotide sequence ID" value="NZ_JAYGII010000008.1"/>
</dbReference>
<reference evidence="1 2" key="1">
    <citation type="submission" date="2023-12" db="EMBL/GenBank/DDBJ databases">
        <title>Whole-genome sequencing of halo(alkali)philic microorganisms from hypersaline lakes.</title>
        <authorList>
            <person name="Sorokin D.Y."/>
            <person name="Merkel A.Y."/>
            <person name="Messina E."/>
            <person name="Yakimov M."/>
        </authorList>
    </citation>
    <scope>NUCLEOTIDE SEQUENCE [LARGE SCALE GENOMIC DNA]</scope>
    <source>
        <strain evidence="1 2">AB-CW1</strain>
    </source>
</reference>
<sequence>MTAISRCLLMGVLVLGLGGCIPMLIHEAETPATEGRVLDGVDGEPVAGAQVTLLRVRGSRDTDPLKVTAVSDEEGRFLLEERSRRRVVMAMAGSHLAEFPVVAHEESSDRSAHTLVKLPSRSRAGSPPRPAVLLLLPDNPNPLPSDCRGASNSLYALHAAERLPEWREQAWFREQVLSDTNTLRQFADSLYELLERGFGSPDCFRNEEVVERVAAARKNVRMLIEEEPYYRSSRGNRAALPAPGSVRPGDYPAPEGYGSEVRFAGMKGRMAFVLDGEGVVSHVIFEPQAVVKGDVTAVEPSLSMVSEQLSGVLGGSPREKDWKHRVWDDPAQEHVYEAMVLDTAGGGNVTRVMLRSRDPARLCGSEDGFPDWFDDLQRAIVADRREAVANALDYPFLDHAGAVMGVEPEQRLHFDDATEFLGRYEAAAVQQMLAGLVDMDSPDCDPYGFEGRLAGYALPTAPGAIQAYPKAGEWRLVLRYYQP</sequence>
<accession>A0AAP6JE67</accession>
<keyword evidence="1" id="KW-0645">Protease</keyword>
<evidence type="ECO:0000313" key="1">
    <source>
        <dbReference type="EMBL" id="MEA5445345.1"/>
    </source>
</evidence>
<gene>
    <name evidence="1" type="ORF">VCB98_05895</name>
</gene>
<evidence type="ECO:0000313" key="2">
    <source>
        <dbReference type="Proteomes" id="UP001302316"/>
    </source>
</evidence>
<dbReference type="PROSITE" id="PS51257">
    <property type="entry name" value="PROKAR_LIPOPROTEIN"/>
    <property type="match status" value="1"/>
</dbReference>
<keyword evidence="1" id="KW-0121">Carboxypeptidase</keyword>
<dbReference type="SUPFAM" id="SSF49464">
    <property type="entry name" value="Carboxypeptidase regulatory domain-like"/>
    <property type="match status" value="1"/>
</dbReference>
<dbReference type="InterPro" id="IPR008969">
    <property type="entry name" value="CarboxyPept-like_regulatory"/>
</dbReference>
<organism evidence="1 2">
    <name type="scientific">Natronospira elongata</name>
    <dbReference type="NCBI Taxonomy" id="3110268"/>
    <lineage>
        <taxon>Bacteria</taxon>
        <taxon>Pseudomonadati</taxon>
        <taxon>Pseudomonadota</taxon>
        <taxon>Gammaproteobacteria</taxon>
        <taxon>Natronospirales</taxon>
        <taxon>Natronospiraceae</taxon>
        <taxon>Natronospira</taxon>
    </lineage>
</organism>